<dbReference type="Pfam" id="PF00239">
    <property type="entry name" value="Resolvase"/>
    <property type="match status" value="1"/>
</dbReference>
<reference evidence="4" key="1">
    <citation type="journal article" date="2021" name="PeerJ">
        <title>Extensive microbial diversity within the chicken gut microbiome revealed by metagenomics and culture.</title>
        <authorList>
            <person name="Gilroy R."/>
            <person name="Ravi A."/>
            <person name="Getino M."/>
            <person name="Pursley I."/>
            <person name="Horton D.L."/>
            <person name="Alikhan N.F."/>
            <person name="Baker D."/>
            <person name="Gharbi K."/>
            <person name="Hall N."/>
            <person name="Watson M."/>
            <person name="Adriaenssens E.M."/>
            <person name="Foster-Nyarko E."/>
            <person name="Jarju S."/>
            <person name="Secka A."/>
            <person name="Antonio M."/>
            <person name="Oren A."/>
            <person name="Chaudhuri R.R."/>
            <person name="La Ragione R."/>
            <person name="Hildebrand F."/>
            <person name="Pallen M.J."/>
        </authorList>
    </citation>
    <scope>NUCLEOTIDE SEQUENCE</scope>
    <source>
        <strain evidence="4">1277</strain>
    </source>
</reference>
<reference evidence="4" key="2">
    <citation type="submission" date="2021-09" db="EMBL/GenBank/DDBJ databases">
        <authorList>
            <person name="Gilroy R."/>
        </authorList>
    </citation>
    <scope>NUCLEOTIDE SEQUENCE</scope>
    <source>
        <strain evidence="4">1277</strain>
    </source>
</reference>
<sequence>MKAGIYIRVSTDKELQESSLEYQEACCSDFIKGNNFELYNTYKDVFTGTKTGKYNKRPGYKNLINDAIEGKIDVIIAKDLSRISRNTFELEKLRDLILSGKIHLITLEGAVDSTKGNIHYLSTYILIYSEEARMIRVRVEQSKKTMAKNGLFIGSIAPYGYYCVKGKLYVRNDESPKIIQYIFDSFVSGKSAESIAKELTENNIATPSQLSNKKGASSKWQASTIRKILKNEHYIGNLVQGKTKSINSTNKSRVENSNYIIVENTHEAIISKEQFNLVKDIINSRKSSSKVSRKTHLLSNLIYCETCGKAISLRNKDYICSGRLKYGKKMCCTEKIKQIDLLNLLTENIIDKIDNSDSDFLLNYIEERLNKNISKYKSTLNNLHMKKNKLENRKKEALNMHLDGCISRDKYNIVVNESDNDINDTLKNIHSIESMLSVKDKIDLSRDFDLLKSRIIKSVSLNPQILNYFIKRIEITNLGVPKIYYRF</sequence>
<dbReference type="InterPro" id="IPR050639">
    <property type="entry name" value="SSR_resolvase"/>
</dbReference>
<organism evidence="4 5">
    <name type="scientific">Romboutsia timonensis</name>
    <dbReference type="NCBI Taxonomy" id="1776391"/>
    <lineage>
        <taxon>Bacteria</taxon>
        <taxon>Bacillati</taxon>
        <taxon>Bacillota</taxon>
        <taxon>Clostridia</taxon>
        <taxon>Peptostreptococcales</taxon>
        <taxon>Peptostreptococcaceae</taxon>
        <taxon>Romboutsia</taxon>
    </lineage>
</organism>
<dbReference type="CDD" id="cd00338">
    <property type="entry name" value="Ser_Recombinase"/>
    <property type="match status" value="1"/>
</dbReference>
<gene>
    <name evidence="4" type="ORF">K8V90_08465</name>
</gene>
<evidence type="ECO:0000259" key="3">
    <source>
        <dbReference type="PROSITE" id="PS51737"/>
    </source>
</evidence>
<dbReference type="PROSITE" id="PS51736">
    <property type="entry name" value="RECOMBINASES_3"/>
    <property type="match status" value="1"/>
</dbReference>
<proteinExistence type="predicted"/>
<evidence type="ECO:0000256" key="1">
    <source>
        <dbReference type="SAM" id="Coils"/>
    </source>
</evidence>
<dbReference type="Gene3D" id="3.40.50.1390">
    <property type="entry name" value="Resolvase, N-terminal catalytic domain"/>
    <property type="match status" value="1"/>
</dbReference>
<dbReference type="AlphaFoldDB" id="A0A921N1W7"/>
<dbReference type="Pfam" id="PF07508">
    <property type="entry name" value="Recombinase"/>
    <property type="match status" value="1"/>
</dbReference>
<protein>
    <submittedName>
        <fullName evidence="4">Recombinase family protein</fullName>
    </submittedName>
</protein>
<accession>A0A921N1W7</accession>
<feature type="coiled-coil region" evidence="1">
    <location>
        <begin position="366"/>
        <end position="400"/>
    </location>
</feature>
<keyword evidence="1" id="KW-0175">Coiled coil</keyword>
<dbReference type="InterPro" id="IPR011109">
    <property type="entry name" value="DNA_bind_recombinase_dom"/>
</dbReference>
<dbReference type="Gene3D" id="3.90.1750.20">
    <property type="entry name" value="Putative Large Serine Recombinase, Chain B, Domain 2"/>
    <property type="match status" value="1"/>
</dbReference>
<feature type="domain" description="Resolvase/invertase-type recombinase catalytic" evidence="2">
    <location>
        <begin position="2"/>
        <end position="150"/>
    </location>
</feature>
<dbReference type="PANTHER" id="PTHR30461:SF23">
    <property type="entry name" value="DNA RECOMBINASE-RELATED"/>
    <property type="match status" value="1"/>
</dbReference>
<dbReference type="InterPro" id="IPR036162">
    <property type="entry name" value="Resolvase-like_N_sf"/>
</dbReference>
<dbReference type="PANTHER" id="PTHR30461">
    <property type="entry name" value="DNA-INVERTASE FROM LAMBDOID PROPHAGE"/>
    <property type="match status" value="1"/>
</dbReference>
<evidence type="ECO:0000313" key="5">
    <source>
        <dbReference type="Proteomes" id="UP000776700"/>
    </source>
</evidence>
<evidence type="ECO:0000259" key="2">
    <source>
        <dbReference type="PROSITE" id="PS51736"/>
    </source>
</evidence>
<dbReference type="InterPro" id="IPR006119">
    <property type="entry name" value="Resolv_N"/>
</dbReference>
<dbReference type="SUPFAM" id="SSF53041">
    <property type="entry name" value="Resolvase-like"/>
    <property type="match status" value="1"/>
</dbReference>
<comment type="caution">
    <text evidence="4">The sequence shown here is derived from an EMBL/GenBank/DDBJ whole genome shotgun (WGS) entry which is preliminary data.</text>
</comment>
<name>A0A921N1W7_9FIRM</name>
<dbReference type="SMART" id="SM00857">
    <property type="entry name" value="Resolvase"/>
    <property type="match status" value="1"/>
</dbReference>
<dbReference type="InterPro" id="IPR038109">
    <property type="entry name" value="DNA_bind_recomb_sf"/>
</dbReference>
<feature type="domain" description="Recombinase" evidence="3">
    <location>
        <begin position="158"/>
        <end position="288"/>
    </location>
</feature>
<dbReference type="Proteomes" id="UP000776700">
    <property type="component" value="Unassembled WGS sequence"/>
</dbReference>
<dbReference type="GO" id="GO:0000150">
    <property type="term" value="F:DNA strand exchange activity"/>
    <property type="evidence" value="ECO:0007669"/>
    <property type="project" value="InterPro"/>
</dbReference>
<dbReference type="PROSITE" id="PS51737">
    <property type="entry name" value="RECOMBINASE_DNA_BIND"/>
    <property type="match status" value="1"/>
</dbReference>
<dbReference type="EMBL" id="DYUB01000264">
    <property type="protein sequence ID" value="HJG97117.1"/>
    <property type="molecule type" value="Genomic_DNA"/>
</dbReference>
<evidence type="ECO:0000313" key="4">
    <source>
        <dbReference type="EMBL" id="HJG97117.1"/>
    </source>
</evidence>
<dbReference type="GO" id="GO:0003677">
    <property type="term" value="F:DNA binding"/>
    <property type="evidence" value="ECO:0007669"/>
    <property type="project" value="InterPro"/>
</dbReference>